<dbReference type="EMBL" id="BAAAES010000011">
    <property type="protein sequence ID" value="GAA0676068.1"/>
    <property type="molecule type" value="Genomic_DNA"/>
</dbReference>
<accession>A0ABP3T613</accession>
<evidence type="ECO:0000313" key="1">
    <source>
        <dbReference type="EMBL" id="GAA0676068.1"/>
    </source>
</evidence>
<organism evidence="1 2">
    <name type="scientific">Sphingomonas insulae</name>
    <dbReference type="NCBI Taxonomy" id="424800"/>
    <lineage>
        <taxon>Bacteria</taxon>
        <taxon>Pseudomonadati</taxon>
        <taxon>Pseudomonadota</taxon>
        <taxon>Alphaproteobacteria</taxon>
        <taxon>Sphingomonadales</taxon>
        <taxon>Sphingomonadaceae</taxon>
        <taxon>Sphingomonas</taxon>
    </lineage>
</organism>
<reference evidence="2" key="1">
    <citation type="journal article" date="2019" name="Int. J. Syst. Evol. Microbiol.">
        <title>The Global Catalogue of Microorganisms (GCM) 10K type strain sequencing project: providing services to taxonomists for standard genome sequencing and annotation.</title>
        <authorList>
            <consortium name="The Broad Institute Genomics Platform"/>
            <consortium name="The Broad Institute Genome Sequencing Center for Infectious Disease"/>
            <person name="Wu L."/>
            <person name="Ma J."/>
        </authorList>
    </citation>
    <scope>NUCLEOTIDE SEQUENCE [LARGE SCALE GENOMIC DNA]</scope>
    <source>
        <strain evidence="2">JCM 14603</strain>
    </source>
</reference>
<comment type="caution">
    <text evidence="1">The sequence shown here is derived from an EMBL/GenBank/DDBJ whole genome shotgun (WGS) entry which is preliminary data.</text>
</comment>
<dbReference type="Proteomes" id="UP001500238">
    <property type="component" value="Unassembled WGS sequence"/>
</dbReference>
<proteinExistence type="predicted"/>
<sequence>MREDEHTLLDASVDLLQREHPCVGLDANPDGQAPGPDVFIARWRA</sequence>
<gene>
    <name evidence="1" type="ORF">GCM10009102_30610</name>
</gene>
<keyword evidence="2" id="KW-1185">Reference proteome</keyword>
<evidence type="ECO:0000313" key="2">
    <source>
        <dbReference type="Proteomes" id="UP001500238"/>
    </source>
</evidence>
<protein>
    <submittedName>
        <fullName evidence="1">Uncharacterized protein</fullName>
    </submittedName>
</protein>
<name>A0ABP3T613_9SPHN</name>